<dbReference type="PRINTS" id="PR00420">
    <property type="entry name" value="RNGMNOXGNASE"/>
</dbReference>
<evidence type="ECO:0000259" key="3">
    <source>
        <dbReference type="Pfam" id="PF01494"/>
    </source>
</evidence>
<reference evidence="5" key="1">
    <citation type="journal article" date="2019" name="Int. J. Syst. Evol. Microbiol.">
        <title>The Global Catalogue of Microorganisms (GCM) 10K type strain sequencing project: providing services to taxonomists for standard genome sequencing and annotation.</title>
        <authorList>
            <consortium name="The Broad Institute Genomics Platform"/>
            <consortium name="The Broad Institute Genome Sequencing Center for Infectious Disease"/>
            <person name="Wu L."/>
            <person name="Ma J."/>
        </authorList>
    </citation>
    <scope>NUCLEOTIDE SEQUENCE [LARGE SCALE GENOMIC DNA]</scope>
    <source>
        <strain evidence="5">JCM 31290</strain>
    </source>
</reference>
<dbReference type="PANTHER" id="PTHR43004:SF3">
    <property type="entry name" value="P-HYDROXYBENZOATE HYDROXYLASE"/>
    <property type="match status" value="1"/>
</dbReference>
<evidence type="ECO:0000313" key="5">
    <source>
        <dbReference type="Proteomes" id="UP001501115"/>
    </source>
</evidence>
<dbReference type="EMBL" id="BAABET010000014">
    <property type="protein sequence ID" value="GAA4337008.1"/>
    <property type="molecule type" value="Genomic_DNA"/>
</dbReference>
<dbReference type="RefSeq" id="WP_345665821.1">
    <property type="nucleotide sequence ID" value="NZ_BAABET010000014.1"/>
</dbReference>
<keyword evidence="2" id="KW-0274">FAD</keyword>
<organism evidence="4 5">
    <name type="scientific">Streptomyces venetus</name>
    <dbReference type="NCBI Taxonomy" id="1701086"/>
    <lineage>
        <taxon>Bacteria</taxon>
        <taxon>Bacillati</taxon>
        <taxon>Actinomycetota</taxon>
        <taxon>Actinomycetes</taxon>
        <taxon>Kitasatosporales</taxon>
        <taxon>Streptomycetaceae</taxon>
        <taxon>Streptomyces</taxon>
    </lineage>
</organism>
<keyword evidence="5" id="KW-1185">Reference proteome</keyword>
<comment type="caution">
    <text evidence="4">The sequence shown here is derived from an EMBL/GenBank/DDBJ whole genome shotgun (WGS) entry which is preliminary data.</text>
</comment>
<dbReference type="Gene3D" id="3.30.9.10">
    <property type="entry name" value="D-Amino Acid Oxidase, subunit A, domain 2"/>
    <property type="match status" value="1"/>
</dbReference>
<evidence type="ECO:0000313" key="4">
    <source>
        <dbReference type="EMBL" id="GAA4337008.1"/>
    </source>
</evidence>
<dbReference type="SUPFAM" id="SSF51905">
    <property type="entry name" value="FAD/NAD(P)-binding domain"/>
    <property type="match status" value="1"/>
</dbReference>
<protein>
    <submittedName>
        <fullName evidence="4">4-hydroxybenzoate 3-monooxygenase</fullName>
    </submittedName>
</protein>
<dbReference type="Gene3D" id="3.50.50.60">
    <property type="entry name" value="FAD/NAD(P)-binding domain"/>
    <property type="match status" value="1"/>
</dbReference>
<dbReference type="InterPro" id="IPR002938">
    <property type="entry name" value="FAD-bd"/>
</dbReference>
<dbReference type="Proteomes" id="UP001501115">
    <property type="component" value="Unassembled WGS sequence"/>
</dbReference>
<dbReference type="Pfam" id="PF01494">
    <property type="entry name" value="FAD_binding_3"/>
    <property type="match status" value="1"/>
</dbReference>
<evidence type="ECO:0000256" key="2">
    <source>
        <dbReference type="ARBA" id="ARBA00022827"/>
    </source>
</evidence>
<dbReference type="PANTHER" id="PTHR43004">
    <property type="entry name" value="TRK SYSTEM POTASSIUM UPTAKE PROTEIN"/>
    <property type="match status" value="1"/>
</dbReference>
<evidence type="ECO:0000256" key="1">
    <source>
        <dbReference type="ARBA" id="ARBA00022630"/>
    </source>
</evidence>
<gene>
    <name evidence="4" type="ORF">GCM10023086_70580</name>
</gene>
<dbReference type="SUPFAM" id="SSF54373">
    <property type="entry name" value="FAD-linked reductases, C-terminal domain"/>
    <property type="match status" value="1"/>
</dbReference>
<sequence>MTHAAPPPNSCTPQRFPVVVVGAGPAGLTVGNILRAASVDCLVLETETREFVEQRPRAGVIEEWAVRGLEKRGLARNLLDRAELHTACEFRFEGERFRFPFGELTGSHHFVYPQPLLVTDLLREYADVRGGQVRFGVRDVRLHDIDSDRPSVSYTCPETGEQQVVHCDFVAGCDGARGVTRASLPPERVRVARHDYGTGWLALLAEAPPSADCVLFGCHANGFAGQMPRSPEVTRYYLQCPPGDDPENWPHDRVWAELQERLGATGVPPLTEGRLIEKRVLDMHDYVVEPMVHGRLHLAGDAAHLVAPIAAKGMNLALHDAFLLGDALVAHLNDGDDSGLGGYAQACLRRVWDYQEFSQWLAEVFHGPASGDPFRAGTSIARLRRLFSSPLAAAAFAEKYLGTAARH</sequence>
<accession>A0ABP8HBX4</accession>
<proteinExistence type="predicted"/>
<name>A0ABP8HBX4_9ACTN</name>
<dbReference type="InterPro" id="IPR050641">
    <property type="entry name" value="RIFMO-like"/>
</dbReference>
<feature type="domain" description="FAD-binding" evidence="3">
    <location>
        <begin position="16"/>
        <end position="357"/>
    </location>
</feature>
<dbReference type="NCBIfam" id="NF006091">
    <property type="entry name" value="PRK08243.1"/>
    <property type="match status" value="1"/>
</dbReference>
<keyword evidence="1" id="KW-0285">Flavoprotein</keyword>
<dbReference type="InterPro" id="IPR036188">
    <property type="entry name" value="FAD/NAD-bd_sf"/>
</dbReference>